<accession>A7ES26</accession>
<dbReference type="GeneID" id="5486711"/>
<dbReference type="InParanoid" id="A7ES26"/>
<proteinExistence type="predicted"/>
<gene>
    <name evidence="1" type="ORF">SS1G_08131</name>
</gene>
<dbReference type="Proteomes" id="UP000001312">
    <property type="component" value="Unassembled WGS sequence"/>
</dbReference>
<name>A7ES26_SCLS1</name>
<dbReference type="AlphaFoldDB" id="A7ES26"/>
<dbReference type="EMBL" id="CH476631">
    <property type="protein sequence ID" value="EDN92268.1"/>
    <property type="molecule type" value="Genomic_DNA"/>
</dbReference>
<dbReference type="HOGENOM" id="CLU_2387513_0_0_1"/>
<keyword evidence="2" id="KW-1185">Reference proteome</keyword>
<sequence>MVNSKFFQNFKNSIATFLPHQIQNDSLDAVERGDPISFLGAKIQGQEYVDVLEWPDPQPLLDELFFEKKVWWIMENSRVVQSTQSWAWAWRKDP</sequence>
<dbReference type="KEGG" id="ssl:SS1G_08131"/>
<dbReference type="RefSeq" id="XP_001590391.1">
    <property type="nucleotide sequence ID" value="XM_001590341.1"/>
</dbReference>
<evidence type="ECO:0000313" key="1">
    <source>
        <dbReference type="EMBL" id="EDN92268.1"/>
    </source>
</evidence>
<organism evidence="1 2">
    <name type="scientific">Sclerotinia sclerotiorum (strain ATCC 18683 / 1980 / Ss-1)</name>
    <name type="common">White mold</name>
    <name type="synonym">Whetzelinia sclerotiorum</name>
    <dbReference type="NCBI Taxonomy" id="665079"/>
    <lineage>
        <taxon>Eukaryota</taxon>
        <taxon>Fungi</taxon>
        <taxon>Dikarya</taxon>
        <taxon>Ascomycota</taxon>
        <taxon>Pezizomycotina</taxon>
        <taxon>Leotiomycetes</taxon>
        <taxon>Helotiales</taxon>
        <taxon>Sclerotiniaceae</taxon>
        <taxon>Sclerotinia</taxon>
    </lineage>
</organism>
<protein>
    <submittedName>
        <fullName evidence="1">Uncharacterized protein</fullName>
    </submittedName>
</protein>
<evidence type="ECO:0000313" key="2">
    <source>
        <dbReference type="Proteomes" id="UP000001312"/>
    </source>
</evidence>
<reference evidence="2" key="1">
    <citation type="journal article" date="2011" name="PLoS Genet.">
        <title>Genomic analysis of the necrotrophic fungal pathogens Sclerotinia sclerotiorum and Botrytis cinerea.</title>
        <authorList>
            <person name="Amselem J."/>
            <person name="Cuomo C.A."/>
            <person name="van Kan J.A."/>
            <person name="Viaud M."/>
            <person name="Benito E.P."/>
            <person name="Couloux A."/>
            <person name="Coutinho P.M."/>
            <person name="de Vries R.P."/>
            <person name="Dyer P.S."/>
            <person name="Fillinger S."/>
            <person name="Fournier E."/>
            <person name="Gout L."/>
            <person name="Hahn M."/>
            <person name="Kohn L."/>
            <person name="Lapalu N."/>
            <person name="Plummer K.M."/>
            <person name="Pradier J.M."/>
            <person name="Quevillon E."/>
            <person name="Sharon A."/>
            <person name="Simon A."/>
            <person name="ten Have A."/>
            <person name="Tudzynski B."/>
            <person name="Tudzynski P."/>
            <person name="Wincker P."/>
            <person name="Andrew M."/>
            <person name="Anthouard V."/>
            <person name="Beever R.E."/>
            <person name="Beffa R."/>
            <person name="Benoit I."/>
            <person name="Bouzid O."/>
            <person name="Brault B."/>
            <person name="Chen Z."/>
            <person name="Choquer M."/>
            <person name="Collemare J."/>
            <person name="Cotton P."/>
            <person name="Danchin E.G."/>
            <person name="Da Silva C."/>
            <person name="Gautier A."/>
            <person name="Giraud C."/>
            <person name="Giraud T."/>
            <person name="Gonzalez C."/>
            <person name="Grossetete S."/>
            <person name="Guldener U."/>
            <person name="Henrissat B."/>
            <person name="Howlett B.J."/>
            <person name="Kodira C."/>
            <person name="Kretschmer M."/>
            <person name="Lappartient A."/>
            <person name="Leroch M."/>
            <person name="Levis C."/>
            <person name="Mauceli E."/>
            <person name="Neuveglise C."/>
            <person name="Oeser B."/>
            <person name="Pearson M."/>
            <person name="Poulain J."/>
            <person name="Poussereau N."/>
            <person name="Quesneville H."/>
            <person name="Rascle C."/>
            <person name="Schumacher J."/>
            <person name="Segurens B."/>
            <person name="Sexton A."/>
            <person name="Silva E."/>
            <person name="Sirven C."/>
            <person name="Soanes D.M."/>
            <person name="Talbot N.J."/>
            <person name="Templeton M."/>
            <person name="Yandava C."/>
            <person name="Yarden O."/>
            <person name="Zeng Q."/>
            <person name="Rollins J.A."/>
            <person name="Lebrun M.H."/>
            <person name="Dickman M."/>
        </authorList>
    </citation>
    <scope>NUCLEOTIDE SEQUENCE [LARGE SCALE GENOMIC DNA]</scope>
    <source>
        <strain evidence="2">ATCC 18683 / 1980 / Ss-1</strain>
    </source>
</reference>